<gene>
    <name evidence="3" type="ORF">HMPREF1060_02928</name>
</gene>
<feature type="domain" description="ATP-grasp" evidence="2">
    <location>
        <begin position="154"/>
        <end position="364"/>
    </location>
</feature>
<dbReference type="HOGENOM" id="CLU_059540_0_0_10"/>
<dbReference type="Proteomes" id="UP000006271">
    <property type="component" value="Unassembled WGS sequence"/>
</dbReference>
<reference evidence="3 4" key="1">
    <citation type="submission" date="2012-02" db="EMBL/GenBank/DDBJ databases">
        <title>The Genome Sequence of Parabacteroides merdae CL03T12C32.</title>
        <authorList>
            <consortium name="The Broad Institute Genome Sequencing Platform"/>
            <person name="Earl A."/>
            <person name="Ward D."/>
            <person name="Feldgarden M."/>
            <person name="Gevers D."/>
            <person name="Zitomersky N.L."/>
            <person name="Coyne M.J."/>
            <person name="Comstock L.E."/>
            <person name="Young S.K."/>
            <person name="Zeng Q."/>
            <person name="Gargeya S."/>
            <person name="Fitzgerald M."/>
            <person name="Haas B."/>
            <person name="Abouelleil A."/>
            <person name="Alvarado L."/>
            <person name="Arachchi H.M."/>
            <person name="Berlin A."/>
            <person name="Chapman S.B."/>
            <person name="Gearin G."/>
            <person name="Goldberg J."/>
            <person name="Griggs A."/>
            <person name="Gujja S."/>
            <person name="Hansen M."/>
            <person name="Heiman D."/>
            <person name="Howarth C."/>
            <person name="Larimer J."/>
            <person name="Lui A."/>
            <person name="MacDonald P.J.P."/>
            <person name="McCowen C."/>
            <person name="Montmayeur A."/>
            <person name="Murphy C."/>
            <person name="Neiman D."/>
            <person name="Pearson M."/>
            <person name="Priest M."/>
            <person name="Roberts A."/>
            <person name="Saif S."/>
            <person name="Shea T."/>
            <person name="Sisk P."/>
            <person name="Stolte C."/>
            <person name="Sykes S."/>
            <person name="Wortman J."/>
            <person name="Nusbaum C."/>
            <person name="Birren B."/>
        </authorList>
    </citation>
    <scope>NUCLEOTIDE SEQUENCE [LARGE SCALE GENOMIC DNA]</scope>
    <source>
        <strain evidence="3 4">CL03T12C32</strain>
    </source>
</reference>
<accession>K5Y8C9</accession>
<dbReference type="EMBL" id="AGZQ01000018">
    <property type="protein sequence ID" value="EKN09492.1"/>
    <property type="molecule type" value="Genomic_DNA"/>
</dbReference>
<organism evidence="3 4">
    <name type="scientific">Parabacteroides merdae CL03T12C32</name>
    <dbReference type="NCBI Taxonomy" id="999420"/>
    <lineage>
        <taxon>Bacteria</taxon>
        <taxon>Pseudomonadati</taxon>
        <taxon>Bacteroidota</taxon>
        <taxon>Bacteroidia</taxon>
        <taxon>Bacteroidales</taxon>
        <taxon>Tannerellaceae</taxon>
        <taxon>Parabacteroides</taxon>
    </lineage>
</organism>
<evidence type="ECO:0000313" key="4">
    <source>
        <dbReference type="Proteomes" id="UP000006271"/>
    </source>
</evidence>
<dbReference type="GO" id="GO:0046872">
    <property type="term" value="F:metal ion binding"/>
    <property type="evidence" value="ECO:0007669"/>
    <property type="project" value="InterPro"/>
</dbReference>
<dbReference type="InterPro" id="IPR011761">
    <property type="entry name" value="ATP-grasp"/>
</dbReference>
<evidence type="ECO:0000259" key="2">
    <source>
        <dbReference type="PROSITE" id="PS50975"/>
    </source>
</evidence>
<dbReference type="AlphaFoldDB" id="K5Y8C9"/>
<sequence>MPNSYTYYITYSMKSKIHFFNPGHETAILQGSENYTPPANVQRMIRELSYLPVWYADAEDFVFTEEIVSPRFFSLQPKEFRPFAKLISRKEIEKQKDSLPEMQATPWGLSPHSHSFFEKLRKSGNLNLTIPEWEEEYTRLTSRQTAAECLDKIRELLPDMDVPVSPKFCKKVREVEKYLILQNAPFILKTPYSSSGRGLLWLPERKLTAKDRTWIEGALNKQGCVSIECALDKYQDFAMEFYSDGNGNIRYEGLSVFGAEKKGAYSGNVLGEQTYLESFFVENFGDKFQQLKETVGEAIRQIYGNIYTGYLGVDMLVYRKKANGEFAIHPCIEVNMRYTMGMVALRISQKYLAPNARGDMRITYTSKPGEAYEQHCFMKKAYPLEMKDGKIKEGYISLCPVTKETKYRAYILVF</sequence>
<comment type="caution">
    <text evidence="3">The sequence shown here is derived from an EMBL/GenBank/DDBJ whole genome shotgun (WGS) entry which is preliminary data.</text>
</comment>
<evidence type="ECO:0000256" key="1">
    <source>
        <dbReference type="PROSITE-ProRule" id="PRU00409"/>
    </source>
</evidence>
<keyword evidence="1" id="KW-0547">Nucleotide-binding</keyword>
<dbReference type="SUPFAM" id="SSF56059">
    <property type="entry name" value="Glutathione synthetase ATP-binding domain-like"/>
    <property type="match status" value="1"/>
</dbReference>
<proteinExistence type="predicted"/>
<dbReference type="PROSITE" id="PS50975">
    <property type="entry name" value="ATP_GRASP"/>
    <property type="match status" value="1"/>
</dbReference>
<keyword evidence="1" id="KW-0067">ATP-binding</keyword>
<evidence type="ECO:0000313" key="3">
    <source>
        <dbReference type="EMBL" id="EKN09492.1"/>
    </source>
</evidence>
<name>K5Y8C9_9BACT</name>
<protein>
    <recommendedName>
        <fullName evidence="2">ATP-grasp domain-containing protein</fullName>
    </recommendedName>
</protein>
<dbReference type="GO" id="GO:0005524">
    <property type="term" value="F:ATP binding"/>
    <property type="evidence" value="ECO:0007669"/>
    <property type="project" value="UniProtKB-UniRule"/>
</dbReference>
<dbReference type="PATRIC" id="fig|999420.3.peg.3014"/>